<proteinExistence type="predicted"/>
<comment type="caution">
    <text evidence="1">The sequence shown here is derived from an EMBL/GenBank/DDBJ whole genome shotgun (WGS) entry which is preliminary data.</text>
</comment>
<name>A0ABP0Q0V6_9DINO</name>
<dbReference type="EMBL" id="CAXAMN010023895">
    <property type="protein sequence ID" value="CAK9081900.1"/>
    <property type="molecule type" value="Genomic_DNA"/>
</dbReference>
<evidence type="ECO:0000313" key="2">
    <source>
        <dbReference type="Proteomes" id="UP001642484"/>
    </source>
</evidence>
<sequence length="107" mass="11289">MTVDPQAAAQRPTAKPALEFNHEYVLGEPETTDCPAGGQPVESADECGVAAKKLGKMYLGEQNPAEMDPKGPGGRRLHRVIQALGALDQRLLAPNEAVGRRPSGSCP</sequence>
<protein>
    <submittedName>
        <fullName evidence="1">Uncharacterized protein</fullName>
    </submittedName>
</protein>
<accession>A0ABP0Q0V6</accession>
<reference evidence="1 2" key="1">
    <citation type="submission" date="2024-02" db="EMBL/GenBank/DDBJ databases">
        <authorList>
            <person name="Chen Y."/>
            <person name="Shah S."/>
            <person name="Dougan E. K."/>
            <person name="Thang M."/>
            <person name="Chan C."/>
        </authorList>
    </citation>
    <scope>NUCLEOTIDE SEQUENCE [LARGE SCALE GENOMIC DNA]</scope>
</reference>
<evidence type="ECO:0000313" key="1">
    <source>
        <dbReference type="EMBL" id="CAK9081900.1"/>
    </source>
</evidence>
<organism evidence="1 2">
    <name type="scientific">Durusdinium trenchii</name>
    <dbReference type="NCBI Taxonomy" id="1381693"/>
    <lineage>
        <taxon>Eukaryota</taxon>
        <taxon>Sar</taxon>
        <taxon>Alveolata</taxon>
        <taxon>Dinophyceae</taxon>
        <taxon>Suessiales</taxon>
        <taxon>Symbiodiniaceae</taxon>
        <taxon>Durusdinium</taxon>
    </lineage>
</organism>
<gene>
    <name evidence="1" type="ORF">CCMP2556_LOCUS40038</name>
</gene>
<dbReference type="Proteomes" id="UP001642484">
    <property type="component" value="Unassembled WGS sequence"/>
</dbReference>
<keyword evidence="2" id="KW-1185">Reference proteome</keyword>